<feature type="binding site" evidence="5">
    <location>
        <position position="216"/>
    </location>
    <ligand>
        <name>FAD</name>
        <dbReference type="ChEBI" id="CHEBI:57692"/>
    </ligand>
</feature>
<evidence type="ECO:0000256" key="4">
    <source>
        <dbReference type="ARBA" id="ARBA00048448"/>
    </source>
</evidence>
<dbReference type="PRINTS" id="PR00757">
    <property type="entry name" value="AMINEOXDASEF"/>
</dbReference>
<evidence type="ECO:0000256" key="5">
    <source>
        <dbReference type="PIRSR" id="PIRSR601613-1"/>
    </source>
</evidence>
<dbReference type="PANTHER" id="PTHR43563">
    <property type="entry name" value="AMINE OXIDASE"/>
    <property type="match status" value="1"/>
</dbReference>
<comment type="catalytic activity">
    <reaction evidence="4">
        <text>a secondary aliphatic amine + O2 + H2O = a primary amine + an aldehyde + H2O2</text>
        <dbReference type="Rhea" id="RHEA:26414"/>
        <dbReference type="ChEBI" id="CHEBI:15377"/>
        <dbReference type="ChEBI" id="CHEBI:15379"/>
        <dbReference type="ChEBI" id="CHEBI:16240"/>
        <dbReference type="ChEBI" id="CHEBI:17478"/>
        <dbReference type="ChEBI" id="CHEBI:58855"/>
        <dbReference type="ChEBI" id="CHEBI:65296"/>
        <dbReference type="EC" id="1.4.3.4"/>
    </reaction>
</comment>
<dbReference type="InterPro" id="IPR002937">
    <property type="entry name" value="Amino_oxidase"/>
</dbReference>
<feature type="binding site" evidence="5">
    <location>
        <position position="130"/>
    </location>
    <ligand>
        <name>substrate</name>
    </ligand>
</feature>
<dbReference type="HOGENOM" id="CLU_004498_0_0_1"/>
<name>A0A0D2AW42_9EURO</name>
<dbReference type="EC" id="1.4.3.-" evidence="6"/>
<feature type="domain" description="Amine oxidase" evidence="7">
    <location>
        <begin position="1"/>
        <end position="240"/>
    </location>
</feature>
<feature type="binding site" evidence="5">
    <location>
        <position position="23"/>
    </location>
    <ligand>
        <name>FAD</name>
        <dbReference type="ChEBI" id="CHEBI:57692"/>
    </ligand>
</feature>
<dbReference type="GO" id="GO:0097621">
    <property type="term" value="F:monoamine oxidase activity"/>
    <property type="evidence" value="ECO:0007669"/>
    <property type="project" value="UniProtKB-EC"/>
</dbReference>
<dbReference type="AlphaFoldDB" id="A0A0D2AW42"/>
<evidence type="ECO:0000259" key="7">
    <source>
        <dbReference type="Pfam" id="PF01593"/>
    </source>
</evidence>
<dbReference type="Proteomes" id="UP000053328">
    <property type="component" value="Unassembled WGS sequence"/>
</dbReference>
<evidence type="ECO:0000256" key="6">
    <source>
        <dbReference type="RuleBase" id="RU362067"/>
    </source>
</evidence>
<dbReference type="STRING" id="91928.A0A0D2AW42"/>
<dbReference type="SUPFAM" id="SSF54373">
    <property type="entry name" value="FAD-linked reductases, C-terminal domain"/>
    <property type="match status" value="1"/>
</dbReference>
<sequence length="253" mass="27247">MQSIARGIASELVPGTLHLSSPVVSIEQLAPDSCTVSTAAGKVSRCRKVIVPVPTPLLSSIKFSPHLPEAKATLSASTALGYYSKMIYVFDHPWWRDAGLSGVFESVTGPVSFTRDTSIPADGQWSISCFIVGEPGRRWSQLPDVLGRQRIWEQFSRAFGSVVASVPQPVNVIKMEWTKEAWFGGAPSPVMGPGILSTVGHALKTPCGDVHFVGTETADVWKGYMEGAVRSGRRGAREVIAALREATVQQPSR</sequence>
<keyword evidence="6" id="KW-0285">Flavoprotein</keyword>
<proteinExistence type="inferred from homology"/>
<dbReference type="OrthoDB" id="5046242at2759"/>
<dbReference type="RefSeq" id="XP_016230911.1">
    <property type="nucleotide sequence ID" value="XM_016385967.1"/>
</dbReference>
<dbReference type="InterPro" id="IPR050703">
    <property type="entry name" value="Flavin_MAO"/>
</dbReference>
<dbReference type="PANTHER" id="PTHR43563:SF14">
    <property type="entry name" value="AMINE OXIDASE"/>
    <property type="match status" value="1"/>
</dbReference>
<gene>
    <name evidence="8" type="ORF">PV08_11659</name>
</gene>
<dbReference type="EMBL" id="KN847500">
    <property type="protein sequence ID" value="KIW10695.1"/>
    <property type="molecule type" value="Genomic_DNA"/>
</dbReference>
<keyword evidence="3 6" id="KW-0560">Oxidoreductase</keyword>
<evidence type="ECO:0000313" key="9">
    <source>
        <dbReference type="Proteomes" id="UP000053328"/>
    </source>
</evidence>
<evidence type="ECO:0000313" key="8">
    <source>
        <dbReference type="EMBL" id="KIW10695.1"/>
    </source>
</evidence>
<dbReference type="InterPro" id="IPR001613">
    <property type="entry name" value="Flavin_amine_oxidase"/>
</dbReference>
<evidence type="ECO:0000256" key="3">
    <source>
        <dbReference type="ARBA" id="ARBA00023002"/>
    </source>
</evidence>
<organism evidence="8 9">
    <name type="scientific">Exophiala spinifera</name>
    <dbReference type="NCBI Taxonomy" id="91928"/>
    <lineage>
        <taxon>Eukaryota</taxon>
        <taxon>Fungi</taxon>
        <taxon>Dikarya</taxon>
        <taxon>Ascomycota</taxon>
        <taxon>Pezizomycotina</taxon>
        <taxon>Eurotiomycetes</taxon>
        <taxon>Chaetothyriomycetidae</taxon>
        <taxon>Chaetothyriales</taxon>
        <taxon>Herpotrichiellaceae</taxon>
        <taxon>Exophiala</taxon>
    </lineage>
</organism>
<keyword evidence="9" id="KW-1185">Reference proteome</keyword>
<dbReference type="Gene3D" id="3.50.50.60">
    <property type="entry name" value="FAD/NAD(P)-binding domain"/>
    <property type="match status" value="1"/>
</dbReference>
<protein>
    <recommendedName>
        <fullName evidence="6">Amine oxidase</fullName>
        <ecNumber evidence="6">1.4.3.-</ecNumber>
    </recommendedName>
</protein>
<comment type="similarity">
    <text evidence="2 6">Belongs to the flavin monoamine oxidase family.</text>
</comment>
<dbReference type="InterPro" id="IPR036188">
    <property type="entry name" value="FAD/NAD-bd_sf"/>
</dbReference>
<keyword evidence="6" id="KW-0274">FAD</keyword>
<evidence type="ECO:0000256" key="2">
    <source>
        <dbReference type="ARBA" id="ARBA00005995"/>
    </source>
</evidence>
<dbReference type="VEuPathDB" id="FungiDB:PV08_11659"/>
<comment type="cofactor">
    <cofactor evidence="1 6">
        <name>FAD</name>
        <dbReference type="ChEBI" id="CHEBI:57692"/>
    </cofactor>
</comment>
<evidence type="ECO:0000256" key="1">
    <source>
        <dbReference type="ARBA" id="ARBA00001974"/>
    </source>
</evidence>
<dbReference type="SUPFAM" id="SSF51905">
    <property type="entry name" value="FAD/NAD(P)-binding domain"/>
    <property type="match status" value="1"/>
</dbReference>
<dbReference type="GeneID" id="27338742"/>
<reference evidence="8 9" key="1">
    <citation type="submission" date="2015-01" db="EMBL/GenBank/DDBJ databases">
        <title>The Genome Sequence of Exophiala spinifera CBS89968.</title>
        <authorList>
            <consortium name="The Broad Institute Genomics Platform"/>
            <person name="Cuomo C."/>
            <person name="de Hoog S."/>
            <person name="Gorbushina A."/>
            <person name="Stielow B."/>
            <person name="Teixiera M."/>
            <person name="Abouelleil A."/>
            <person name="Chapman S.B."/>
            <person name="Priest M."/>
            <person name="Young S.K."/>
            <person name="Wortman J."/>
            <person name="Nusbaum C."/>
            <person name="Birren B."/>
        </authorList>
    </citation>
    <scope>NUCLEOTIDE SEQUENCE [LARGE SCALE GENOMIC DNA]</scope>
    <source>
        <strain evidence="8 9">CBS 89968</strain>
    </source>
</reference>
<accession>A0A0D2AW42</accession>
<dbReference type="Pfam" id="PF01593">
    <property type="entry name" value="Amino_oxidase"/>
    <property type="match status" value="1"/>
</dbReference>